<keyword evidence="6 9" id="KW-0472">Membrane</keyword>
<name>A0AAV7X9W8_9NEOP</name>
<evidence type="ECO:0000256" key="4">
    <source>
        <dbReference type="ARBA" id="ARBA00022729"/>
    </source>
</evidence>
<feature type="region of interest" description="Disordered" evidence="8">
    <location>
        <begin position="387"/>
        <end position="406"/>
    </location>
</feature>
<keyword evidence="3 9" id="KW-0812">Transmembrane</keyword>
<dbReference type="GO" id="GO:0005637">
    <property type="term" value="C:nuclear inner membrane"/>
    <property type="evidence" value="ECO:0007669"/>
    <property type="project" value="UniProtKB-SubCell"/>
</dbReference>
<evidence type="ECO:0000256" key="8">
    <source>
        <dbReference type="SAM" id="MobiDB-lite"/>
    </source>
</evidence>
<dbReference type="InterPro" id="IPR019358">
    <property type="entry name" value="NEMP_fam"/>
</dbReference>
<keyword evidence="4 10" id="KW-0732">Signal</keyword>
<dbReference type="AlphaFoldDB" id="A0AAV7X9W8"/>
<evidence type="ECO:0000256" key="10">
    <source>
        <dbReference type="SAM" id="SignalP"/>
    </source>
</evidence>
<organism evidence="11 12">
    <name type="scientific">Megalurothrips usitatus</name>
    <name type="common">bean blossom thrips</name>
    <dbReference type="NCBI Taxonomy" id="439358"/>
    <lineage>
        <taxon>Eukaryota</taxon>
        <taxon>Metazoa</taxon>
        <taxon>Ecdysozoa</taxon>
        <taxon>Arthropoda</taxon>
        <taxon>Hexapoda</taxon>
        <taxon>Insecta</taxon>
        <taxon>Pterygota</taxon>
        <taxon>Neoptera</taxon>
        <taxon>Paraneoptera</taxon>
        <taxon>Thysanoptera</taxon>
        <taxon>Terebrantia</taxon>
        <taxon>Thripoidea</taxon>
        <taxon>Thripidae</taxon>
        <taxon>Megalurothrips</taxon>
    </lineage>
</organism>
<feature type="transmembrane region" description="Helical" evidence="9">
    <location>
        <begin position="169"/>
        <end position="191"/>
    </location>
</feature>
<evidence type="ECO:0000256" key="2">
    <source>
        <dbReference type="ARBA" id="ARBA00005748"/>
    </source>
</evidence>
<evidence type="ECO:0000256" key="5">
    <source>
        <dbReference type="ARBA" id="ARBA00022989"/>
    </source>
</evidence>
<evidence type="ECO:0000313" key="11">
    <source>
        <dbReference type="EMBL" id="KAJ1520619.1"/>
    </source>
</evidence>
<evidence type="ECO:0000256" key="1">
    <source>
        <dbReference type="ARBA" id="ARBA00004575"/>
    </source>
</evidence>
<reference evidence="11" key="1">
    <citation type="submission" date="2022-12" db="EMBL/GenBank/DDBJ databases">
        <title>Chromosome-level genome assembly of the bean flower thrips Megalurothrips usitatus.</title>
        <authorList>
            <person name="Ma L."/>
            <person name="Liu Q."/>
            <person name="Li H."/>
            <person name="Cai W."/>
        </authorList>
    </citation>
    <scope>NUCLEOTIDE SEQUENCE</scope>
    <source>
        <strain evidence="11">Cailab_2022a</strain>
    </source>
</reference>
<evidence type="ECO:0000256" key="7">
    <source>
        <dbReference type="ARBA" id="ARBA00023242"/>
    </source>
</evidence>
<comment type="similarity">
    <text evidence="2">Belongs to the NEMP family.</text>
</comment>
<feature type="signal peptide" evidence="10">
    <location>
        <begin position="1"/>
        <end position="21"/>
    </location>
</feature>
<keyword evidence="12" id="KW-1185">Reference proteome</keyword>
<comment type="subcellular location">
    <subcellularLocation>
        <location evidence="1">Nucleus inner membrane</location>
        <topology evidence="1">Multi-pass membrane protein</topology>
        <orientation evidence="1">Nucleoplasmic side</orientation>
    </subcellularLocation>
</comment>
<protein>
    <recommendedName>
        <fullName evidence="13">Nuclear envelope integral membrane protein 1</fullName>
    </recommendedName>
</protein>
<sequence length="406" mass="46798">MLWIRAGLVLCLIAIVHCTVANKENLRNEARDLLPGEIQHCCTSPRARELQTYCYSGRPKHILHVWQTVVLRIKISDDDFEIYDGGSPEAVQAAFDQHRSSWSVNLLWGAWKSKEMKLSPFNRSCIGISSSSDYSVHLHVIRVDYWRVLLLVAGLALFISAPHLCENTLFYYMSGISFGMTASFLILIYAVSRLFPRKPLMYGFVMGGWTVVVYLFQMIWDNLRLVLIDYRMYVLSYVGVTGFISFIVCYRYGPVTDKRSINIIKWILQIISMILVLCSSQFQEATVAIVLILLALYNFPRTLVYKARSQWNRRFPPKVQLLSEDEYYEQSARETKKALDDLRGYCSSPDCNQWKTVLRLKDPVRFANFVEGSSHLDDNEVLDYETATPREIEYSDESDSDSVLTD</sequence>
<feature type="transmembrane region" description="Helical" evidence="9">
    <location>
        <begin position="200"/>
        <end position="220"/>
    </location>
</feature>
<comment type="caution">
    <text evidence="11">The sequence shown here is derived from an EMBL/GenBank/DDBJ whole genome shotgun (WGS) entry which is preliminary data.</text>
</comment>
<feature type="chain" id="PRO_5043798630" description="Nuclear envelope integral membrane protein 1" evidence="10">
    <location>
        <begin position="22"/>
        <end position="406"/>
    </location>
</feature>
<evidence type="ECO:0000256" key="6">
    <source>
        <dbReference type="ARBA" id="ARBA00023136"/>
    </source>
</evidence>
<accession>A0AAV7X9W8</accession>
<dbReference type="PANTHER" id="PTHR13598">
    <property type="entry name" value="AT07567P-RELATED"/>
    <property type="match status" value="1"/>
</dbReference>
<dbReference type="EMBL" id="JAPTSV010000014">
    <property type="protein sequence ID" value="KAJ1520619.1"/>
    <property type="molecule type" value="Genomic_DNA"/>
</dbReference>
<proteinExistence type="inferred from homology"/>
<dbReference type="Proteomes" id="UP001075354">
    <property type="component" value="Chromosome 14"/>
</dbReference>
<evidence type="ECO:0008006" key="13">
    <source>
        <dbReference type="Google" id="ProtNLM"/>
    </source>
</evidence>
<feature type="transmembrane region" description="Helical" evidence="9">
    <location>
        <begin position="288"/>
        <end position="305"/>
    </location>
</feature>
<gene>
    <name evidence="11" type="ORF">ONE63_003728</name>
</gene>
<feature type="transmembrane region" description="Helical" evidence="9">
    <location>
        <begin position="263"/>
        <end position="282"/>
    </location>
</feature>
<dbReference type="Pfam" id="PF10225">
    <property type="entry name" value="NEMP"/>
    <property type="match status" value="1"/>
</dbReference>
<evidence type="ECO:0000256" key="3">
    <source>
        <dbReference type="ARBA" id="ARBA00022692"/>
    </source>
</evidence>
<keyword evidence="5 9" id="KW-1133">Transmembrane helix</keyword>
<evidence type="ECO:0000313" key="12">
    <source>
        <dbReference type="Proteomes" id="UP001075354"/>
    </source>
</evidence>
<keyword evidence="7" id="KW-0539">Nucleus</keyword>
<evidence type="ECO:0000256" key="9">
    <source>
        <dbReference type="SAM" id="Phobius"/>
    </source>
</evidence>
<feature type="transmembrane region" description="Helical" evidence="9">
    <location>
        <begin position="232"/>
        <end position="251"/>
    </location>
</feature>
<dbReference type="PANTHER" id="PTHR13598:SF1">
    <property type="entry name" value="AT07567P-RELATED"/>
    <property type="match status" value="1"/>
</dbReference>